<dbReference type="InterPro" id="IPR003439">
    <property type="entry name" value="ABC_transporter-like_ATP-bd"/>
</dbReference>
<keyword evidence="3 7" id="KW-0067">ATP-binding</keyword>
<comment type="caution">
    <text evidence="7">The sequence shown here is derived from an EMBL/GenBank/DDBJ whole genome shotgun (WGS) entry which is preliminary data.</text>
</comment>
<dbReference type="Pfam" id="PF00005">
    <property type="entry name" value="ABC_tran"/>
    <property type="match status" value="1"/>
</dbReference>
<dbReference type="PANTHER" id="PTHR42794:SF1">
    <property type="entry name" value="HEMIN IMPORT ATP-BINDING PROTEIN HMUV"/>
    <property type="match status" value="1"/>
</dbReference>
<evidence type="ECO:0000313" key="8">
    <source>
        <dbReference type="Proteomes" id="UP000216361"/>
    </source>
</evidence>
<dbReference type="PANTHER" id="PTHR42794">
    <property type="entry name" value="HEMIN IMPORT ATP-BINDING PROTEIN HMUV"/>
    <property type="match status" value="1"/>
</dbReference>
<dbReference type="InterPro" id="IPR017871">
    <property type="entry name" value="ABC_transporter-like_CS"/>
</dbReference>
<evidence type="ECO:0000256" key="2">
    <source>
        <dbReference type="ARBA" id="ARBA00022741"/>
    </source>
</evidence>
<dbReference type="CDD" id="cd03214">
    <property type="entry name" value="ABC_Iron-Siderophores_B12_Hemin"/>
    <property type="match status" value="1"/>
</dbReference>
<dbReference type="InterPro" id="IPR027417">
    <property type="entry name" value="P-loop_NTPase"/>
</dbReference>
<organism evidence="7 8">
    <name type="scientific">Elstera cyanobacteriorum</name>
    <dbReference type="NCBI Taxonomy" id="2022747"/>
    <lineage>
        <taxon>Bacteria</taxon>
        <taxon>Pseudomonadati</taxon>
        <taxon>Pseudomonadota</taxon>
        <taxon>Alphaproteobacteria</taxon>
        <taxon>Rhodospirillales</taxon>
        <taxon>Rhodospirillaceae</taxon>
        <taxon>Elstera</taxon>
    </lineage>
</organism>
<dbReference type="PROSITE" id="PS00211">
    <property type="entry name" value="ABC_TRANSPORTER_1"/>
    <property type="match status" value="1"/>
</dbReference>
<dbReference type="SUPFAM" id="SSF52540">
    <property type="entry name" value="P-loop containing nucleoside triphosphate hydrolases"/>
    <property type="match status" value="1"/>
</dbReference>
<dbReference type="InterPro" id="IPR003593">
    <property type="entry name" value="AAA+_ATPase"/>
</dbReference>
<evidence type="ECO:0000256" key="3">
    <source>
        <dbReference type="ARBA" id="ARBA00022840"/>
    </source>
</evidence>
<name>A0A255XN86_9PROT</name>
<keyword evidence="4" id="KW-1278">Translocase</keyword>
<dbReference type="GO" id="GO:0016887">
    <property type="term" value="F:ATP hydrolysis activity"/>
    <property type="evidence" value="ECO:0007669"/>
    <property type="project" value="InterPro"/>
</dbReference>
<dbReference type="Gene3D" id="3.40.50.300">
    <property type="entry name" value="P-loop containing nucleotide triphosphate hydrolases"/>
    <property type="match status" value="1"/>
</dbReference>
<protein>
    <submittedName>
        <fullName evidence="7">Heme ABC transporter ATP-binding protein</fullName>
    </submittedName>
</protein>
<dbReference type="NCBIfam" id="NF010068">
    <property type="entry name" value="PRK13548.1"/>
    <property type="match status" value="1"/>
</dbReference>
<dbReference type="RefSeq" id="WP_094409457.1">
    <property type="nucleotide sequence ID" value="NZ_BMJZ01000002.1"/>
</dbReference>
<evidence type="ECO:0000259" key="6">
    <source>
        <dbReference type="PROSITE" id="PS50893"/>
    </source>
</evidence>
<keyword evidence="2" id="KW-0547">Nucleotide-binding</keyword>
<reference evidence="7 8" key="1">
    <citation type="submission" date="2017-07" db="EMBL/GenBank/DDBJ databases">
        <title>Elstera cyanobacteriorum sp. nov., a novel bacterium isolated from cyanobacterial aggregates in a eutrophic lake.</title>
        <authorList>
            <person name="Cai H."/>
        </authorList>
    </citation>
    <scope>NUCLEOTIDE SEQUENCE [LARGE SCALE GENOMIC DNA]</scope>
    <source>
        <strain evidence="7 8">TH019</strain>
    </source>
</reference>
<gene>
    <name evidence="7" type="ORF">CHR90_13050</name>
</gene>
<evidence type="ECO:0000256" key="1">
    <source>
        <dbReference type="ARBA" id="ARBA00022448"/>
    </source>
</evidence>
<dbReference type="EMBL" id="NOXS01000033">
    <property type="protein sequence ID" value="OYQ17895.1"/>
    <property type="molecule type" value="Genomic_DNA"/>
</dbReference>
<comment type="function">
    <text evidence="5">Part of the ABC transporter complex HmuTUV involved in hemin import. Responsible for energy coupling to the transport system.</text>
</comment>
<evidence type="ECO:0000313" key="7">
    <source>
        <dbReference type="EMBL" id="OYQ17895.1"/>
    </source>
</evidence>
<evidence type="ECO:0000256" key="4">
    <source>
        <dbReference type="ARBA" id="ARBA00022967"/>
    </source>
</evidence>
<dbReference type="PROSITE" id="PS50893">
    <property type="entry name" value="ABC_TRANSPORTER_2"/>
    <property type="match status" value="1"/>
</dbReference>
<dbReference type="GO" id="GO:0005524">
    <property type="term" value="F:ATP binding"/>
    <property type="evidence" value="ECO:0007669"/>
    <property type="project" value="UniProtKB-KW"/>
</dbReference>
<sequence>MIRAESLSLTLGGKSILRDVSFALAPSSVTVILGANGAGKSSLLGLLAGDRPASAGSLSWFGRPIGAWTARDLARHRAVVPQASQLAFPFTVAEVVALGRLPHADPRRDAEALAAVRHRLSLETLWSRSFASLSGGEQQRVQFARALAQLWHPPGDAPPRALLLDEPTAALDLKHQVLILEEARSLAQRDGVTVVAILHDLTLAARIADRALLLHRGALLRAGPIESVLEADPLSTAYETPVSVLRHPDSGRLLVSAA</sequence>
<dbReference type="Proteomes" id="UP000216361">
    <property type="component" value="Unassembled WGS sequence"/>
</dbReference>
<dbReference type="SMART" id="SM00382">
    <property type="entry name" value="AAA"/>
    <property type="match status" value="1"/>
</dbReference>
<accession>A0A255XN86</accession>
<proteinExistence type="predicted"/>
<dbReference type="AlphaFoldDB" id="A0A255XN86"/>
<keyword evidence="8" id="KW-1185">Reference proteome</keyword>
<evidence type="ECO:0000256" key="5">
    <source>
        <dbReference type="ARBA" id="ARBA00037066"/>
    </source>
</evidence>
<keyword evidence="1" id="KW-0813">Transport</keyword>
<dbReference type="OrthoDB" id="9810077at2"/>
<feature type="domain" description="ABC transporter" evidence="6">
    <location>
        <begin position="2"/>
        <end position="241"/>
    </location>
</feature>